<accession>A0A7J8TZX9</accession>
<keyword evidence="2" id="KW-1185">Reference proteome</keyword>
<comment type="caution">
    <text evidence="1">The sequence shown here is derived from an EMBL/GenBank/DDBJ whole genome shotgun (WGS) entry which is preliminary data.</text>
</comment>
<evidence type="ECO:0000313" key="2">
    <source>
        <dbReference type="Proteomes" id="UP000593573"/>
    </source>
</evidence>
<name>A0A7J8TZX9_9ROSI</name>
<dbReference type="Proteomes" id="UP000593573">
    <property type="component" value="Unassembled WGS sequence"/>
</dbReference>
<protein>
    <submittedName>
        <fullName evidence="1">Uncharacterized protein</fullName>
    </submittedName>
</protein>
<organism evidence="1 2">
    <name type="scientific">Gossypium klotzschianum</name>
    <dbReference type="NCBI Taxonomy" id="34286"/>
    <lineage>
        <taxon>Eukaryota</taxon>
        <taxon>Viridiplantae</taxon>
        <taxon>Streptophyta</taxon>
        <taxon>Embryophyta</taxon>
        <taxon>Tracheophyta</taxon>
        <taxon>Spermatophyta</taxon>
        <taxon>Magnoliopsida</taxon>
        <taxon>eudicotyledons</taxon>
        <taxon>Gunneridae</taxon>
        <taxon>Pentapetalae</taxon>
        <taxon>rosids</taxon>
        <taxon>malvids</taxon>
        <taxon>Malvales</taxon>
        <taxon>Malvaceae</taxon>
        <taxon>Malvoideae</taxon>
        <taxon>Gossypium</taxon>
    </lineage>
</organism>
<dbReference type="OrthoDB" id="687495at2759"/>
<dbReference type="AlphaFoldDB" id="A0A7J8TZX9"/>
<sequence>MALAKDPICSIQTSTLLEDGSDGFISQAVNYQPEQPHSLINFKGSWYDNFIHRSNGPLLSFEQNEKGRQHTTCLRTSGYKHGHSMVNQWDPRAVEDFSCFETASNGDWLYYDEVVFADSSSIQDPGSLKLISGGGRNQALKKQCTNETEKGKTKSEPLKESQSIAAKVEDTTRTGTQWPQDKILFIWLLCVGVEFELMVKQILVFRVSTIRNWFKEVVQTLSSVLPRDKLVVELGLDLFAVNDEKFKDTFVSPAAIEVLQHKRQSLQNRKK</sequence>
<proteinExistence type="predicted"/>
<evidence type="ECO:0000313" key="1">
    <source>
        <dbReference type="EMBL" id="MBA0643700.1"/>
    </source>
</evidence>
<feature type="non-terminal residue" evidence="1">
    <location>
        <position position="271"/>
    </location>
</feature>
<gene>
    <name evidence="1" type="ORF">Goklo_027965</name>
</gene>
<dbReference type="EMBL" id="JABFAB010000003">
    <property type="protein sequence ID" value="MBA0643700.1"/>
    <property type="molecule type" value="Genomic_DNA"/>
</dbReference>
<reference evidence="1 2" key="1">
    <citation type="journal article" date="2019" name="Genome Biol. Evol.">
        <title>Insights into the evolution of the New World diploid cottons (Gossypium, subgenus Houzingenia) based on genome sequencing.</title>
        <authorList>
            <person name="Grover C.E."/>
            <person name="Arick M.A. 2nd"/>
            <person name="Thrash A."/>
            <person name="Conover J.L."/>
            <person name="Sanders W.S."/>
            <person name="Peterson D.G."/>
            <person name="Frelichowski J.E."/>
            <person name="Scheffler J.A."/>
            <person name="Scheffler B.E."/>
            <person name="Wendel J.F."/>
        </authorList>
    </citation>
    <scope>NUCLEOTIDE SEQUENCE [LARGE SCALE GENOMIC DNA]</scope>
    <source>
        <strain evidence="1">57</strain>
        <tissue evidence="1">Leaf</tissue>
    </source>
</reference>